<protein>
    <submittedName>
        <fullName evidence="1">Neck protein</fullName>
    </submittedName>
</protein>
<dbReference type="Pfam" id="PF11649">
    <property type="entry name" value="T4_neck-protein"/>
    <property type="match status" value="1"/>
</dbReference>
<evidence type="ECO:0000313" key="2">
    <source>
        <dbReference type="Proteomes" id="UP000221247"/>
    </source>
</evidence>
<evidence type="ECO:0000313" key="1">
    <source>
        <dbReference type="EMBL" id="ASR76163.1"/>
    </source>
</evidence>
<sequence length="483" mass="51422">MVLNPFFTQGTSSEQNLVQDLINEQLRTYGVEIFYIPRKFVTEKSVIREVVQSKFDLALPLEAYIDNYDQYSGAGNLLSKFGIESRDEVRLVISRERYENYITPLIEDQSNIKLSTRPKSGDLIWFPLDDRLYEIKDIEYAKPYYQLQDLYTYELYCELYRYEDEVIATGIDEIDNNLVGDEGDGETDDGISTIQGVTHTLTLVGTGVTATAVTGIITSGGVRFITITNRGGGYGEIPTVAISSAPSTGITGIATATMIGGINVCNLNANPKLQSVQTVPIINPGAGYTVAPKIKFYGGKGGTGAAATSGIGDGVVGIVTLSGGGSGYTTAPTITLSNEVFLSGVSTESAELVPVVSAAGTISAIRITNAGLGYSTAPTITIGSPNMDSSGDFIFNEVVTGSTSGTTGRVRTYNSTTNILEVASVSGTFTIGEDIVGSTSGASHALRVIDTEPDNDPFADNFEIETQADNILDFSEQNPFGIP</sequence>
<organism evidence="1 2">
    <name type="scientific">Synechococcus phage Bellamy</name>
    <dbReference type="NCBI Taxonomy" id="2023996"/>
    <lineage>
        <taxon>Viruses</taxon>
        <taxon>Duplodnaviria</taxon>
        <taxon>Heunggongvirae</taxon>
        <taxon>Uroviricota</taxon>
        <taxon>Caudoviricetes</taxon>
        <taxon>Pantevenvirales</taxon>
        <taxon>Kyanoviridae</taxon>
        <taxon>Bellamyvirus</taxon>
        <taxon>Bellamyvirus bellamy</taxon>
    </lineage>
</organism>
<dbReference type="EMBL" id="MF351863">
    <property type="protein sequence ID" value="ASR76163.1"/>
    <property type="molecule type" value="Genomic_DNA"/>
</dbReference>
<name>A0A222YX69_9CAUD</name>
<accession>A0A222YX69</accession>
<dbReference type="Proteomes" id="UP000221247">
    <property type="component" value="Segment"/>
</dbReference>
<keyword evidence="2" id="KW-1185">Reference proteome</keyword>
<proteinExistence type="predicted"/>
<dbReference type="InterPro" id="IPR021674">
    <property type="entry name" value="Phage_T4_Gp14_neck-protein"/>
</dbReference>
<gene>
    <name evidence="1" type="primary">118</name>
    <name evidence="1" type="ORF">PBI_BELLAMY_118</name>
</gene>
<dbReference type="RefSeq" id="YP_009791275.1">
    <property type="nucleotide sequence ID" value="NC_047838.1"/>
</dbReference>
<reference evidence="1 2" key="1">
    <citation type="submission" date="2017-06" db="EMBL/GenBank/DDBJ databases">
        <authorList>
            <person name="Kim H.J."/>
            <person name="Triplett B.A."/>
        </authorList>
    </citation>
    <scope>NUCLEOTIDE SEQUENCE [LARGE SCALE GENOMIC DNA]</scope>
</reference>
<dbReference type="GeneID" id="54981448"/>
<dbReference type="KEGG" id="vg:54981448"/>